<dbReference type="EMBL" id="LGKP01000021">
    <property type="protein sequence ID" value="KPL86811.1"/>
    <property type="molecule type" value="Genomic_DNA"/>
</dbReference>
<dbReference type="InterPro" id="IPR029062">
    <property type="entry name" value="Class_I_gatase-like"/>
</dbReference>
<dbReference type="AlphaFoldDB" id="A0A0P6XRN3"/>
<comment type="caution">
    <text evidence="9">The sequence shown here is derived from an EMBL/GenBank/DDBJ whole genome shotgun (WGS) entry which is preliminary data.</text>
</comment>
<sequence length="256" mass="27452">MTKVLVLRAPGINCDAEAAEALELAGATAERVHVNRLAEGSVQLADYGMLLIPGGFAYGDHLGAGRMLAVDLIYRLREDLSRFVADGRPVLGICNGFQVLVKTGLLPSDNVGQATLIDNASGNYECRWIKLGLNSASPCIFTQGLSGTLDLPVGHGEGRFLTDQATFEKLQANNQIVVQYLDQAGQPTMEYPANPNGALHGIAGICNPAGNVFGLMPHPDRAFLPQHHPQWRRRGLDKEGPGMAIFRNGVRAMALV</sequence>
<dbReference type="Pfam" id="PF13507">
    <property type="entry name" value="GATase_5"/>
    <property type="match status" value="1"/>
</dbReference>
<evidence type="ECO:0000256" key="1">
    <source>
        <dbReference type="ARBA" id="ARBA00022490"/>
    </source>
</evidence>
<evidence type="ECO:0000256" key="2">
    <source>
        <dbReference type="ARBA" id="ARBA00022598"/>
    </source>
</evidence>
<dbReference type="RefSeq" id="WP_054534828.1">
    <property type="nucleotide sequence ID" value="NZ_LGKP01000021.1"/>
</dbReference>
<comment type="subunit">
    <text evidence="8">Part of the FGAM synthase complex composed of 1 PurL, 1 PurQ and 2 PurS subunits.</text>
</comment>
<organism evidence="9 10">
    <name type="scientific">Herpetosiphon geysericola</name>
    <dbReference type="NCBI Taxonomy" id="70996"/>
    <lineage>
        <taxon>Bacteria</taxon>
        <taxon>Bacillati</taxon>
        <taxon>Chloroflexota</taxon>
        <taxon>Chloroflexia</taxon>
        <taxon>Herpetosiphonales</taxon>
        <taxon>Herpetosiphonaceae</taxon>
        <taxon>Herpetosiphon</taxon>
    </lineage>
</organism>
<dbReference type="PANTHER" id="PTHR10099">
    <property type="entry name" value="PHOSPHORIBOSYLFORMYLGLYCINAMIDINE SYNTHASE"/>
    <property type="match status" value="1"/>
</dbReference>
<name>A0A0P6XRN3_9CHLR</name>
<dbReference type="GO" id="GO:0004642">
    <property type="term" value="F:phosphoribosylformylglycinamidine synthase activity"/>
    <property type="evidence" value="ECO:0007669"/>
    <property type="project" value="UniProtKB-UniRule"/>
</dbReference>
<dbReference type="EC" id="6.3.5.3" evidence="8"/>
<reference evidence="9 10" key="1">
    <citation type="submission" date="2015-07" db="EMBL/GenBank/DDBJ databases">
        <title>Whole genome sequence of Herpetosiphon geysericola DSM 7119.</title>
        <authorList>
            <person name="Hemp J."/>
            <person name="Ward L.M."/>
            <person name="Pace L.A."/>
            <person name="Fischer W.W."/>
        </authorList>
    </citation>
    <scope>NUCLEOTIDE SEQUENCE [LARGE SCALE GENOMIC DNA]</scope>
    <source>
        <strain evidence="9 10">DSM 7119</strain>
    </source>
</reference>
<feature type="active site" evidence="8">
    <location>
        <position position="218"/>
    </location>
</feature>
<dbReference type="GO" id="GO:0004359">
    <property type="term" value="F:glutaminase activity"/>
    <property type="evidence" value="ECO:0007669"/>
    <property type="project" value="UniProtKB-EC"/>
</dbReference>
<dbReference type="Proteomes" id="UP000050277">
    <property type="component" value="Unassembled WGS sequence"/>
</dbReference>
<evidence type="ECO:0000256" key="7">
    <source>
        <dbReference type="ARBA" id="ARBA00022962"/>
    </source>
</evidence>
<keyword evidence="6 8" id="KW-0067">ATP-binding</keyword>
<dbReference type="SMART" id="SM01211">
    <property type="entry name" value="GATase_5"/>
    <property type="match status" value="1"/>
</dbReference>
<comment type="catalytic activity">
    <reaction evidence="8">
        <text>N(2)-formyl-N(1)-(5-phospho-beta-D-ribosyl)glycinamide + L-glutamine + ATP + H2O = 2-formamido-N(1)-(5-O-phospho-beta-D-ribosyl)acetamidine + L-glutamate + ADP + phosphate + H(+)</text>
        <dbReference type="Rhea" id="RHEA:17129"/>
        <dbReference type="ChEBI" id="CHEBI:15377"/>
        <dbReference type="ChEBI" id="CHEBI:15378"/>
        <dbReference type="ChEBI" id="CHEBI:29985"/>
        <dbReference type="ChEBI" id="CHEBI:30616"/>
        <dbReference type="ChEBI" id="CHEBI:43474"/>
        <dbReference type="ChEBI" id="CHEBI:58359"/>
        <dbReference type="ChEBI" id="CHEBI:147286"/>
        <dbReference type="ChEBI" id="CHEBI:147287"/>
        <dbReference type="ChEBI" id="CHEBI:456216"/>
        <dbReference type="EC" id="6.3.5.3"/>
    </reaction>
</comment>
<dbReference type="OrthoDB" id="9804441at2"/>
<evidence type="ECO:0000256" key="6">
    <source>
        <dbReference type="ARBA" id="ARBA00022840"/>
    </source>
</evidence>
<comment type="caution">
    <text evidence="8">Lacks conserved residue(s) required for the propagation of feature annotation.</text>
</comment>
<evidence type="ECO:0000313" key="9">
    <source>
        <dbReference type="EMBL" id="KPL86811.1"/>
    </source>
</evidence>
<keyword evidence="10" id="KW-1185">Reference proteome</keyword>
<comment type="pathway">
    <text evidence="8">Purine metabolism; IMP biosynthesis via de novo pathway; 5-amino-1-(5-phospho-D-ribosyl)imidazole from N(2)-formyl-N(1)-(5-phospho-D-ribosyl)glycinamide: step 1/2.</text>
</comment>
<evidence type="ECO:0000256" key="4">
    <source>
        <dbReference type="ARBA" id="ARBA00022755"/>
    </source>
</evidence>
<evidence type="ECO:0000256" key="8">
    <source>
        <dbReference type="HAMAP-Rule" id="MF_00421"/>
    </source>
</evidence>
<dbReference type="InterPro" id="IPR010075">
    <property type="entry name" value="PRibForGlyAmidine_synth_PurQ"/>
</dbReference>
<proteinExistence type="inferred from homology"/>
<accession>A0A0P6XRN3</accession>
<keyword evidence="7 8" id="KW-0315">Glutamine amidotransferase</keyword>
<feature type="active site" description="Nucleophile" evidence="8">
    <location>
        <position position="94"/>
    </location>
</feature>
<dbReference type="Gene3D" id="3.40.50.880">
    <property type="match status" value="1"/>
</dbReference>
<dbReference type="SUPFAM" id="SSF52317">
    <property type="entry name" value="Class I glutamine amidotransferase-like"/>
    <property type="match status" value="1"/>
</dbReference>
<comment type="subcellular location">
    <subcellularLocation>
        <location evidence="8">Cytoplasm</location>
    </subcellularLocation>
</comment>
<comment type="function">
    <text evidence="8">Part of the phosphoribosylformylglycinamidine synthase complex involved in the purines biosynthetic pathway. Catalyzes the ATP-dependent conversion of formylglycinamide ribonucleotide (FGAR) and glutamine to yield formylglycinamidine ribonucleotide (FGAM) and glutamate. The FGAM synthase complex is composed of three subunits. PurQ produces an ammonia molecule by converting glutamine to glutamate. PurL transfers the ammonia molecule to FGAR to form FGAM in an ATP-dependent manner. PurS interacts with PurQ and PurL and is thought to assist in the transfer of the ammonia molecule from PurQ to PurL.</text>
</comment>
<dbReference type="HAMAP" id="MF_00421">
    <property type="entry name" value="PurQ"/>
    <property type="match status" value="1"/>
</dbReference>
<keyword evidence="2 8" id="KW-0436">Ligase</keyword>
<dbReference type="GO" id="GO:0006189">
    <property type="term" value="P:'de novo' IMP biosynthetic process"/>
    <property type="evidence" value="ECO:0007669"/>
    <property type="project" value="UniProtKB-UniRule"/>
</dbReference>
<keyword evidence="3 8" id="KW-0547">Nucleotide-binding</keyword>
<evidence type="ECO:0000256" key="3">
    <source>
        <dbReference type="ARBA" id="ARBA00022741"/>
    </source>
</evidence>
<dbReference type="PANTHER" id="PTHR10099:SF1">
    <property type="entry name" value="PHOSPHORIBOSYLFORMYLGLYCINAMIDINE SYNTHASE"/>
    <property type="match status" value="1"/>
</dbReference>
<dbReference type="PATRIC" id="fig|70996.4.peg.4229"/>
<dbReference type="GO" id="GO:0005737">
    <property type="term" value="C:cytoplasm"/>
    <property type="evidence" value="ECO:0007669"/>
    <property type="project" value="UniProtKB-SubCell"/>
</dbReference>
<comment type="catalytic activity">
    <reaction evidence="8">
        <text>L-glutamine + H2O = L-glutamate + NH4(+)</text>
        <dbReference type="Rhea" id="RHEA:15889"/>
        <dbReference type="ChEBI" id="CHEBI:15377"/>
        <dbReference type="ChEBI" id="CHEBI:28938"/>
        <dbReference type="ChEBI" id="CHEBI:29985"/>
        <dbReference type="ChEBI" id="CHEBI:58359"/>
        <dbReference type="EC" id="3.5.1.2"/>
    </reaction>
</comment>
<dbReference type="GO" id="GO:0005524">
    <property type="term" value="F:ATP binding"/>
    <property type="evidence" value="ECO:0007669"/>
    <property type="project" value="UniProtKB-KW"/>
</dbReference>
<evidence type="ECO:0000256" key="5">
    <source>
        <dbReference type="ARBA" id="ARBA00022801"/>
    </source>
</evidence>
<dbReference type="UniPathway" id="UPA00074">
    <property type="reaction ID" value="UER00128"/>
</dbReference>
<dbReference type="STRING" id="70996.SE18_12710"/>
<gene>
    <name evidence="8" type="primary">purQ</name>
    <name evidence="9" type="ORF">SE18_12710</name>
</gene>
<dbReference type="PIRSF" id="PIRSF001586">
    <property type="entry name" value="FGAM_synth_I"/>
    <property type="match status" value="1"/>
</dbReference>
<dbReference type="EC" id="3.5.1.2" evidence="8"/>
<dbReference type="PROSITE" id="PS51273">
    <property type="entry name" value="GATASE_TYPE_1"/>
    <property type="match status" value="1"/>
</dbReference>
<keyword evidence="1 8" id="KW-0963">Cytoplasm</keyword>
<keyword evidence="4 8" id="KW-0658">Purine biosynthesis</keyword>
<protein>
    <recommendedName>
        <fullName evidence="8">Phosphoribosylformylglycinamidine synthase subunit PurQ</fullName>
        <shortName evidence="8">FGAM synthase</shortName>
        <ecNumber evidence="8">6.3.5.3</ecNumber>
    </recommendedName>
    <alternativeName>
        <fullName evidence="8">Formylglycinamide ribonucleotide amidotransferase subunit I</fullName>
        <shortName evidence="8">FGAR amidotransferase I</shortName>
        <shortName evidence="8">FGAR-AT I</shortName>
    </alternativeName>
    <alternativeName>
        <fullName evidence="8">Glutaminase PurQ</fullName>
        <ecNumber evidence="8">3.5.1.2</ecNumber>
    </alternativeName>
    <alternativeName>
        <fullName evidence="8">Phosphoribosylformylglycinamidine synthase subunit I</fullName>
    </alternativeName>
</protein>
<evidence type="ECO:0000313" key="10">
    <source>
        <dbReference type="Proteomes" id="UP000050277"/>
    </source>
</evidence>
<keyword evidence="5 8" id="KW-0378">Hydrolase</keyword>
<dbReference type="NCBIfam" id="TIGR01737">
    <property type="entry name" value="FGAM_synth_I"/>
    <property type="match status" value="1"/>
</dbReference>